<evidence type="ECO:0008006" key="9">
    <source>
        <dbReference type="Google" id="ProtNLM"/>
    </source>
</evidence>
<dbReference type="AlphaFoldDB" id="A0A127K3P4"/>
<keyword evidence="3 6" id="KW-0812">Transmembrane</keyword>
<evidence type="ECO:0000256" key="3">
    <source>
        <dbReference type="ARBA" id="ARBA00022692"/>
    </source>
</evidence>
<dbReference type="InterPro" id="IPR005171">
    <property type="entry name" value="Cyt_c_oxidase_su4_prok"/>
</dbReference>
<gene>
    <name evidence="7" type="ORF">AC731_006255</name>
</gene>
<reference evidence="8" key="1">
    <citation type="submission" date="2016-03" db="EMBL/GenBank/DDBJ databases">
        <authorList>
            <person name="Ma C."/>
            <person name="Zhou S."/>
            <person name="Yang G."/>
        </authorList>
    </citation>
    <scope>NUCLEOTIDE SEQUENCE [LARGE SCALE GENOMIC DNA]</scope>
    <source>
        <strain evidence="8">SgZ-1</strain>
    </source>
</reference>
<evidence type="ECO:0000313" key="7">
    <source>
        <dbReference type="EMBL" id="AMO36576.1"/>
    </source>
</evidence>
<dbReference type="STRING" id="1134435.AC731_006255"/>
<dbReference type="EMBL" id="CP014646">
    <property type="protein sequence ID" value="AMO36576.1"/>
    <property type="molecule type" value="Genomic_DNA"/>
</dbReference>
<keyword evidence="4 6" id="KW-1133">Transmembrane helix</keyword>
<dbReference type="RefSeq" id="WP_004255843.1">
    <property type="nucleotide sequence ID" value="NZ_CP014646.1"/>
</dbReference>
<keyword evidence="5 6" id="KW-0472">Membrane</keyword>
<dbReference type="GO" id="GO:0005886">
    <property type="term" value="C:plasma membrane"/>
    <property type="evidence" value="ECO:0007669"/>
    <property type="project" value="UniProtKB-SubCell"/>
</dbReference>
<feature type="transmembrane region" description="Helical" evidence="6">
    <location>
        <begin position="41"/>
        <end position="62"/>
    </location>
</feature>
<keyword evidence="2" id="KW-1003">Cell membrane</keyword>
<evidence type="ECO:0000256" key="5">
    <source>
        <dbReference type="ARBA" id="ARBA00023136"/>
    </source>
</evidence>
<dbReference type="Pfam" id="PF03626">
    <property type="entry name" value="COX4_pro"/>
    <property type="match status" value="1"/>
</dbReference>
<organism evidence="7 8">
    <name type="scientific">Thauera humireducens</name>
    <dbReference type="NCBI Taxonomy" id="1134435"/>
    <lineage>
        <taxon>Bacteria</taxon>
        <taxon>Pseudomonadati</taxon>
        <taxon>Pseudomonadota</taxon>
        <taxon>Betaproteobacteria</taxon>
        <taxon>Rhodocyclales</taxon>
        <taxon>Zoogloeaceae</taxon>
        <taxon>Thauera</taxon>
    </lineage>
</organism>
<evidence type="ECO:0000256" key="2">
    <source>
        <dbReference type="ARBA" id="ARBA00022475"/>
    </source>
</evidence>
<accession>A0A127K3P4</accession>
<feature type="transmembrane region" description="Helical" evidence="6">
    <location>
        <begin position="15"/>
        <end position="34"/>
    </location>
</feature>
<evidence type="ECO:0000313" key="8">
    <source>
        <dbReference type="Proteomes" id="UP000036902"/>
    </source>
</evidence>
<feature type="transmembrane region" description="Helical" evidence="6">
    <location>
        <begin position="68"/>
        <end position="90"/>
    </location>
</feature>
<keyword evidence="8" id="KW-1185">Reference proteome</keyword>
<protein>
    <recommendedName>
        <fullName evidence="9">Cytochrome C oxidase subunit IV</fullName>
    </recommendedName>
</protein>
<sequence>MHSGSDVHGTPRRTTVLWATLIVATLLTWGMGALGATGKGAIAILALISFWKGAVIILDFMALRHAPLLWRALTLGWMVLVWAVIAIAYIKGLPQ</sequence>
<proteinExistence type="predicted"/>
<evidence type="ECO:0000256" key="6">
    <source>
        <dbReference type="SAM" id="Phobius"/>
    </source>
</evidence>
<dbReference type="Proteomes" id="UP000036902">
    <property type="component" value="Chromosome"/>
</dbReference>
<evidence type="ECO:0000256" key="4">
    <source>
        <dbReference type="ARBA" id="ARBA00022989"/>
    </source>
</evidence>
<dbReference type="KEGG" id="thu:AC731_006255"/>
<comment type="subcellular location">
    <subcellularLocation>
        <location evidence="1">Cell membrane</location>
        <topology evidence="1">Multi-pass membrane protein</topology>
    </subcellularLocation>
</comment>
<evidence type="ECO:0000256" key="1">
    <source>
        <dbReference type="ARBA" id="ARBA00004651"/>
    </source>
</evidence>
<name>A0A127K3P4_9RHOO</name>